<dbReference type="EMBL" id="MCFA01000053">
    <property type="protein sequence ID" value="ORY12202.1"/>
    <property type="molecule type" value="Genomic_DNA"/>
</dbReference>
<name>A0A1Y1ZPN3_9PLEO</name>
<reference evidence="1 2" key="1">
    <citation type="submission" date="2016-07" db="EMBL/GenBank/DDBJ databases">
        <title>Pervasive Adenine N6-methylation of Active Genes in Fungi.</title>
        <authorList>
            <consortium name="DOE Joint Genome Institute"/>
            <person name="Mondo S.J."/>
            <person name="Dannebaum R.O."/>
            <person name="Kuo R.C."/>
            <person name="Labutti K."/>
            <person name="Haridas S."/>
            <person name="Kuo A."/>
            <person name="Salamov A."/>
            <person name="Ahrendt S.R."/>
            <person name="Lipzen A."/>
            <person name="Sullivan W."/>
            <person name="Andreopoulos W.B."/>
            <person name="Clum A."/>
            <person name="Lindquist E."/>
            <person name="Daum C."/>
            <person name="Ramamoorthy G.K."/>
            <person name="Gryganskyi A."/>
            <person name="Culley D."/>
            <person name="Magnuson J.K."/>
            <person name="James T.Y."/>
            <person name="O'Malley M.A."/>
            <person name="Stajich J.E."/>
            <person name="Spatafora J.W."/>
            <person name="Visel A."/>
            <person name="Grigoriev I.V."/>
        </authorList>
    </citation>
    <scope>NUCLEOTIDE SEQUENCE [LARGE SCALE GENOMIC DNA]</scope>
    <source>
        <strain evidence="1 2">CBS 115471</strain>
    </source>
</reference>
<evidence type="ECO:0000313" key="1">
    <source>
        <dbReference type="EMBL" id="ORY12202.1"/>
    </source>
</evidence>
<protein>
    <submittedName>
        <fullName evidence="1">Uncharacterized protein</fullName>
    </submittedName>
</protein>
<organism evidence="1 2">
    <name type="scientific">Clohesyomyces aquaticus</name>
    <dbReference type="NCBI Taxonomy" id="1231657"/>
    <lineage>
        <taxon>Eukaryota</taxon>
        <taxon>Fungi</taxon>
        <taxon>Dikarya</taxon>
        <taxon>Ascomycota</taxon>
        <taxon>Pezizomycotina</taxon>
        <taxon>Dothideomycetes</taxon>
        <taxon>Pleosporomycetidae</taxon>
        <taxon>Pleosporales</taxon>
        <taxon>Lindgomycetaceae</taxon>
        <taxon>Clohesyomyces</taxon>
    </lineage>
</organism>
<sequence>MPFTYPIRTPSPNAILPASHPMKMRRTRDSPASYPRPLPFTSEFHIPHSVARVHPLYSKPVAPLILTVRTHVSSTSYCLHVRYHRNYGGCNENHMVTTIPARMLHSIVSLRAHSPSSSSHCNTSALNHHAYRDHGSLRPHLISYPDLLPATSISRNLLAPSARRNEKKMHLAARQGETL</sequence>
<comment type="caution">
    <text evidence="1">The sequence shown here is derived from an EMBL/GenBank/DDBJ whole genome shotgun (WGS) entry which is preliminary data.</text>
</comment>
<keyword evidence="2" id="KW-1185">Reference proteome</keyword>
<gene>
    <name evidence="1" type="ORF">BCR34DRAFT_564022</name>
</gene>
<proteinExistence type="predicted"/>
<dbReference type="AlphaFoldDB" id="A0A1Y1ZPN3"/>
<evidence type="ECO:0000313" key="2">
    <source>
        <dbReference type="Proteomes" id="UP000193144"/>
    </source>
</evidence>
<accession>A0A1Y1ZPN3</accession>
<dbReference type="Proteomes" id="UP000193144">
    <property type="component" value="Unassembled WGS sequence"/>
</dbReference>